<dbReference type="InterPro" id="IPR000073">
    <property type="entry name" value="AB_hydrolase_1"/>
</dbReference>
<dbReference type="Proteomes" id="UP000044841">
    <property type="component" value="Unassembled WGS sequence"/>
</dbReference>
<organism evidence="4 5">
    <name type="scientific">Rhizoctonia solani</name>
    <dbReference type="NCBI Taxonomy" id="456999"/>
    <lineage>
        <taxon>Eukaryota</taxon>
        <taxon>Fungi</taxon>
        <taxon>Dikarya</taxon>
        <taxon>Basidiomycota</taxon>
        <taxon>Agaricomycotina</taxon>
        <taxon>Agaricomycetes</taxon>
        <taxon>Cantharellales</taxon>
        <taxon>Ceratobasidiaceae</taxon>
        <taxon>Rhizoctonia</taxon>
    </lineage>
</organism>
<sequence length="341" mass="38477">MSAAQLHPLGYESKTVHLSTGHHYRYVDIHPPEGTETIVTALVLHGFPDSAYGWRHQVRGWSGRGIRLIVPDTLGYHGSSQPTDPVDYAMKRQSDDLEELVHKAGIGKDEKIIAIAHDWGAVLATRMIQFKPELFKGAISLCVPFLQPATQYIPMDKFIELFPNFEYQGFFASPESTAIIDANVDRFMRLIYSSAKQVETGEVPSLQKAGVFEDWLNDKTKTVMPELLTREELDAMISEIKAGVGFGAMLNYYRTREINYELEKDLPQDVRPDIPKLMVIPSADPAIPKGFSKSVVEQLKNIEIAWLEGLCGHWVQLERPQEIEKIVGEWVEQSAKKGWVV</sequence>
<dbReference type="PRINTS" id="PR00412">
    <property type="entry name" value="EPOXHYDRLASE"/>
</dbReference>
<dbReference type="GO" id="GO:0016787">
    <property type="term" value="F:hydrolase activity"/>
    <property type="evidence" value="ECO:0007669"/>
    <property type="project" value="UniProtKB-KW"/>
</dbReference>
<dbReference type="Pfam" id="PF00561">
    <property type="entry name" value="Abhydrolase_1"/>
    <property type="match status" value="1"/>
</dbReference>
<dbReference type="InterPro" id="IPR029058">
    <property type="entry name" value="AB_hydrolase_fold"/>
</dbReference>
<gene>
    <name evidence="4" type="ORF">RSOLAG22IIIB_01502</name>
</gene>
<protein>
    <recommendedName>
        <fullName evidence="3">AB hydrolase-1 domain-containing protein</fullName>
    </recommendedName>
</protein>
<keyword evidence="5" id="KW-1185">Reference proteome</keyword>
<evidence type="ECO:0000313" key="4">
    <source>
        <dbReference type="EMBL" id="CUA73981.1"/>
    </source>
</evidence>
<feature type="domain" description="AB hydrolase-1" evidence="3">
    <location>
        <begin position="42"/>
        <end position="320"/>
    </location>
</feature>
<comment type="similarity">
    <text evidence="2">Belongs to the AB hydrolase superfamily. Epoxide hydrolase family.</text>
</comment>
<name>A0A0K6G685_9AGAM</name>
<dbReference type="EMBL" id="CYGV01001400">
    <property type="protein sequence ID" value="CUA73981.1"/>
    <property type="molecule type" value="Genomic_DNA"/>
</dbReference>
<dbReference type="Gene3D" id="3.40.50.1820">
    <property type="entry name" value="alpha/beta hydrolase"/>
    <property type="match status" value="1"/>
</dbReference>
<evidence type="ECO:0000256" key="1">
    <source>
        <dbReference type="ARBA" id="ARBA00022801"/>
    </source>
</evidence>
<dbReference type="AlphaFoldDB" id="A0A0K6G685"/>
<keyword evidence="1" id="KW-0378">Hydrolase</keyword>
<reference evidence="4 5" key="1">
    <citation type="submission" date="2015-07" db="EMBL/GenBank/DDBJ databases">
        <authorList>
            <person name="Noorani M."/>
        </authorList>
    </citation>
    <scope>NUCLEOTIDE SEQUENCE [LARGE SCALE GENOMIC DNA]</scope>
    <source>
        <strain evidence="4">BBA 69670</strain>
    </source>
</reference>
<evidence type="ECO:0000313" key="5">
    <source>
        <dbReference type="Proteomes" id="UP000044841"/>
    </source>
</evidence>
<evidence type="ECO:0000256" key="2">
    <source>
        <dbReference type="ARBA" id="ARBA00038334"/>
    </source>
</evidence>
<accession>A0A0K6G685</accession>
<proteinExistence type="inferred from homology"/>
<dbReference type="PANTHER" id="PTHR43329">
    <property type="entry name" value="EPOXIDE HYDROLASE"/>
    <property type="match status" value="1"/>
</dbReference>
<dbReference type="SUPFAM" id="SSF53474">
    <property type="entry name" value="alpha/beta-Hydrolases"/>
    <property type="match status" value="1"/>
</dbReference>
<dbReference type="InterPro" id="IPR000639">
    <property type="entry name" value="Epox_hydrolase-like"/>
</dbReference>
<evidence type="ECO:0000259" key="3">
    <source>
        <dbReference type="Pfam" id="PF00561"/>
    </source>
</evidence>